<dbReference type="PANTHER" id="PTHR30050:SF5">
    <property type="entry name" value="DNAA REGULATORY INACTIVATOR HDA"/>
    <property type="match status" value="1"/>
</dbReference>
<dbReference type="InterPro" id="IPR025662">
    <property type="entry name" value="Sigma_54_int_dom_ATP-bd_1"/>
</dbReference>
<evidence type="ECO:0000313" key="5">
    <source>
        <dbReference type="Proteomes" id="UP000451565"/>
    </source>
</evidence>
<dbReference type="Pfam" id="PF00308">
    <property type="entry name" value="Bac_DnaA"/>
    <property type="match status" value="1"/>
</dbReference>
<dbReference type="RefSeq" id="WP_153235773.1">
    <property type="nucleotide sequence ID" value="NZ_WINI01000008.1"/>
</dbReference>
<evidence type="ECO:0000313" key="4">
    <source>
        <dbReference type="EMBL" id="MQR02151.1"/>
    </source>
</evidence>
<dbReference type="GO" id="GO:0005886">
    <property type="term" value="C:plasma membrane"/>
    <property type="evidence" value="ECO:0007669"/>
    <property type="project" value="TreeGrafter"/>
</dbReference>
<dbReference type="AlphaFoldDB" id="A0A843YY19"/>
<keyword evidence="5" id="KW-1185">Reference proteome</keyword>
<comment type="similarity">
    <text evidence="1">Belongs to the DnaA family.</text>
</comment>
<evidence type="ECO:0000259" key="3">
    <source>
        <dbReference type="Pfam" id="PF22688"/>
    </source>
</evidence>
<keyword evidence="1" id="KW-0235">DNA replication</keyword>
<name>A0A843YY19_9BURK</name>
<dbReference type="InterPro" id="IPR013317">
    <property type="entry name" value="DnaA_dom"/>
</dbReference>
<dbReference type="InterPro" id="IPR020591">
    <property type="entry name" value="Chromosome_initiator_DnaA-like"/>
</dbReference>
<dbReference type="PANTHER" id="PTHR30050">
    <property type="entry name" value="CHROMOSOMAL REPLICATION INITIATOR PROTEIN DNAA"/>
    <property type="match status" value="1"/>
</dbReference>
<dbReference type="PROSITE" id="PS00675">
    <property type="entry name" value="SIGMA54_INTERACT_1"/>
    <property type="match status" value="1"/>
</dbReference>
<dbReference type="Gene3D" id="1.10.8.60">
    <property type="match status" value="1"/>
</dbReference>
<dbReference type="GO" id="GO:0006270">
    <property type="term" value="P:DNA replication initiation"/>
    <property type="evidence" value="ECO:0007669"/>
    <property type="project" value="TreeGrafter"/>
</dbReference>
<evidence type="ECO:0000256" key="1">
    <source>
        <dbReference type="RuleBase" id="RU004227"/>
    </source>
</evidence>
<dbReference type="NCBIfam" id="TIGR03420">
    <property type="entry name" value="DnaA_homol_Hda"/>
    <property type="match status" value="1"/>
</dbReference>
<comment type="caution">
    <text evidence="4">The sequence shown here is derived from an EMBL/GenBank/DDBJ whole genome shotgun (WGS) entry which is preliminary data.</text>
</comment>
<gene>
    <name evidence="4" type="primary">hda</name>
    <name evidence="4" type="ORF">GEV47_15855</name>
</gene>
<dbReference type="EMBL" id="WINI01000008">
    <property type="protein sequence ID" value="MQR02151.1"/>
    <property type="molecule type" value="Genomic_DNA"/>
</dbReference>
<dbReference type="OrthoDB" id="9784878at2"/>
<dbReference type="PRINTS" id="PR00051">
    <property type="entry name" value="DNAA"/>
</dbReference>
<sequence>MRQLLLDITSDDAQTLDTFVVGHNQEVLQFLQQLTSASAPNAVIAPQDRMVYVWGESGAGKSHLLQALAGTGSTKAHLISAADLNARHANHIDHYDAAYSASQFHFSPEDHGYLIDDCDQLSPQDQIEAFALFNQIRDYGNGGWLITSGAQPPSELISIVREDLRTRLGWGLIYQLHSLGDEEKIATLTQAALARGLNLSPGVLPYLITHFRRDMRSLMAKLDELDHYSLETQRPITLPLLRNLLQQEQSEQPESADKPL</sequence>
<dbReference type="Proteomes" id="UP000451565">
    <property type="component" value="Unassembled WGS sequence"/>
</dbReference>
<feature type="domain" description="Chromosomal replication initiator protein DnaA ATPAse" evidence="2">
    <location>
        <begin position="14"/>
        <end position="174"/>
    </location>
</feature>
<proteinExistence type="inferred from homology"/>
<evidence type="ECO:0000259" key="2">
    <source>
        <dbReference type="Pfam" id="PF00308"/>
    </source>
</evidence>
<dbReference type="SUPFAM" id="SSF52540">
    <property type="entry name" value="P-loop containing nucleoside triphosphate hydrolases"/>
    <property type="match status" value="1"/>
</dbReference>
<dbReference type="InterPro" id="IPR055199">
    <property type="entry name" value="Hda_lid"/>
</dbReference>
<accession>A0A843YY19</accession>
<dbReference type="Gene3D" id="3.40.50.300">
    <property type="entry name" value="P-loop containing nucleotide triphosphate hydrolases"/>
    <property type="match status" value="1"/>
</dbReference>
<organism evidence="4 5">
    <name type="scientific">Glaciimonas soli</name>
    <dbReference type="NCBI Taxonomy" id="2590999"/>
    <lineage>
        <taxon>Bacteria</taxon>
        <taxon>Pseudomonadati</taxon>
        <taxon>Pseudomonadota</taxon>
        <taxon>Betaproteobacteria</taxon>
        <taxon>Burkholderiales</taxon>
        <taxon>Oxalobacteraceae</taxon>
        <taxon>Glaciimonas</taxon>
    </lineage>
</organism>
<reference evidence="4 5" key="1">
    <citation type="submission" date="2019-10" db="EMBL/GenBank/DDBJ databases">
        <title>Glaciimonas soli sp. nov., a psychrophilic bacterium isolated from the forest soil of a high elevation mountain in Taiwan.</title>
        <authorList>
            <person name="Wang L.-T."/>
            <person name="Shieh W.Y."/>
        </authorList>
    </citation>
    <scope>NUCLEOTIDE SEQUENCE [LARGE SCALE GENOMIC DNA]</scope>
    <source>
        <strain evidence="4 5">GS1</strain>
    </source>
</reference>
<feature type="domain" description="Hda lid" evidence="3">
    <location>
        <begin position="181"/>
        <end position="245"/>
    </location>
</feature>
<protein>
    <submittedName>
        <fullName evidence="4">DnaA regulatory inactivator Hda</fullName>
    </submittedName>
</protein>
<dbReference type="InterPro" id="IPR017788">
    <property type="entry name" value="Hda"/>
</dbReference>
<dbReference type="GO" id="GO:0032297">
    <property type="term" value="P:negative regulation of DNA-templated DNA replication initiation"/>
    <property type="evidence" value="ECO:0007669"/>
    <property type="project" value="InterPro"/>
</dbReference>
<dbReference type="GO" id="GO:0003688">
    <property type="term" value="F:DNA replication origin binding"/>
    <property type="evidence" value="ECO:0007669"/>
    <property type="project" value="TreeGrafter"/>
</dbReference>
<dbReference type="InterPro" id="IPR027417">
    <property type="entry name" value="P-loop_NTPase"/>
</dbReference>
<dbReference type="Pfam" id="PF22688">
    <property type="entry name" value="Hda_lid"/>
    <property type="match status" value="1"/>
</dbReference>